<keyword evidence="12" id="KW-0865">Zymogen</keyword>
<keyword evidence="19" id="KW-1133">Transmembrane helix</keyword>
<feature type="domain" description="Peptidase M12B" evidence="22">
    <location>
        <begin position="227"/>
        <end position="428"/>
    </location>
</feature>
<dbReference type="Gene3D" id="4.10.70.10">
    <property type="entry name" value="Disintegrin domain"/>
    <property type="match status" value="1"/>
</dbReference>
<keyword evidence="11" id="KW-0482">Metalloprotease</keyword>
<comment type="subcellular location">
    <subcellularLocation>
        <location evidence="2">Secreted</location>
    </subcellularLocation>
</comment>
<evidence type="ECO:0000256" key="19">
    <source>
        <dbReference type="SAM" id="Phobius"/>
    </source>
</evidence>
<comment type="similarity">
    <text evidence="3">Belongs to the venom metalloproteinase (M12B) family. P-III subfamily. P-IIIa sub-subfamily.</text>
</comment>
<feature type="transmembrane region" description="Helical" evidence="19">
    <location>
        <begin position="588"/>
        <end position="609"/>
    </location>
</feature>
<dbReference type="PANTHER" id="PTHR11905">
    <property type="entry name" value="ADAM A DISINTEGRIN AND METALLOPROTEASE DOMAIN"/>
    <property type="match status" value="1"/>
</dbReference>
<dbReference type="CDD" id="cd04269">
    <property type="entry name" value="ZnMc_adamalysin_II_like"/>
    <property type="match status" value="1"/>
</dbReference>
<name>V8NS25_OPHHA</name>
<organism evidence="23 24">
    <name type="scientific">Ophiophagus hannah</name>
    <name type="common">King cobra</name>
    <name type="synonym">Naja hannah</name>
    <dbReference type="NCBI Taxonomy" id="8665"/>
    <lineage>
        <taxon>Eukaryota</taxon>
        <taxon>Metazoa</taxon>
        <taxon>Chordata</taxon>
        <taxon>Craniata</taxon>
        <taxon>Vertebrata</taxon>
        <taxon>Euteleostomi</taxon>
        <taxon>Lepidosauria</taxon>
        <taxon>Squamata</taxon>
        <taxon>Bifurcata</taxon>
        <taxon>Unidentata</taxon>
        <taxon>Episquamata</taxon>
        <taxon>Toxicofera</taxon>
        <taxon>Serpentes</taxon>
        <taxon>Colubroidea</taxon>
        <taxon>Elapidae</taxon>
        <taxon>Elapinae</taxon>
        <taxon>Ophiophagus</taxon>
    </lineage>
</organism>
<dbReference type="SUPFAM" id="SSF57552">
    <property type="entry name" value="Blood coagulation inhibitor (disintegrin)"/>
    <property type="match status" value="1"/>
</dbReference>
<feature type="signal peptide" evidence="20">
    <location>
        <begin position="1"/>
        <end position="25"/>
    </location>
</feature>
<evidence type="ECO:0000256" key="20">
    <source>
        <dbReference type="SAM" id="SignalP"/>
    </source>
</evidence>
<dbReference type="InterPro" id="IPR002870">
    <property type="entry name" value="Peptidase_M12B_N"/>
</dbReference>
<keyword evidence="8" id="KW-0479">Metal-binding</keyword>
<reference evidence="23 24" key="1">
    <citation type="journal article" date="2013" name="Proc. Natl. Acad. Sci. U.S.A.">
        <title>The king cobra genome reveals dynamic gene evolution and adaptation in the snake venom system.</title>
        <authorList>
            <person name="Vonk F.J."/>
            <person name="Casewell N.R."/>
            <person name="Henkel C.V."/>
            <person name="Heimberg A.M."/>
            <person name="Jansen H.J."/>
            <person name="McCleary R.J."/>
            <person name="Kerkkamp H.M."/>
            <person name="Vos R.A."/>
            <person name="Guerreiro I."/>
            <person name="Calvete J.J."/>
            <person name="Wuster W."/>
            <person name="Woods A.E."/>
            <person name="Logan J.M."/>
            <person name="Harrison R.A."/>
            <person name="Castoe T.A."/>
            <person name="de Koning A.P."/>
            <person name="Pollock D.D."/>
            <person name="Yandell M."/>
            <person name="Calderon D."/>
            <person name="Renjifo C."/>
            <person name="Currier R.B."/>
            <person name="Salgado D."/>
            <person name="Pla D."/>
            <person name="Sanz L."/>
            <person name="Hyder A.S."/>
            <person name="Ribeiro J.M."/>
            <person name="Arntzen J.W."/>
            <person name="van den Thillart G.E."/>
            <person name="Boetzer M."/>
            <person name="Pirovano W."/>
            <person name="Dirks R.P."/>
            <person name="Spaink H.P."/>
            <person name="Duboule D."/>
            <person name="McGlinn E."/>
            <person name="Kini R.M."/>
            <person name="Richardson M.K."/>
        </authorList>
    </citation>
    <scope>NUCLEOTIDE SEQUENCE</scope>
    <source>
        <tissue evidence="23">Blood</tissue>
    </source>
</reference>
<feature type="disulfide bond" evidence="16">
    <location>
        <begin position="416"/>
        <end position="436"/>
    </location>
</feature>
<dbReference type="Pfam" id="PF01421">
    <property type="entry name" value="Reprolysin"/>
    <property type="match status" value="1"/>
</dbReference>
<dbReference type="InterPro" id="IPR018358">
    <property type="entry name" value="Disintegrin_CS"/>
</dbReference>
<feature type="region of interest" description="Disordered" evidence="18">
    <location>
        <begin position="626"/>
        <end position="650"/>
    </location>
</feature>
<dbReference type="PROSITE" id="PS50214">
    <property type="entry name" value="DISINTEGRIN_2"/>
    <property type="match status" value="1"/>
</dbReference>
<dbReference type="SMART" id="SM00050">
    <property type="entry name" value="DISIN"/>
    <property type="match status" value="1"/>
</dbReference>
<dbReference type="Pfam" id="PF01562">
    <property type="entry name" value="Pep_M12B_propep"/>
    <property type="match status" value="1"/>
</dbReference>
<dbReference type="PROSITE" id="PS50215">
    <property type="entry name" value="ADAM_MEPRO"/>
    <property type="match status" value="1"/>
</dbReference>
<keyword evidence="19" id="KW-0812">Transmembrane</keyword>
<dbReference type="AlphaFoldDB" id="V8NS25"/>
<feature type="compositionally biased region" description="Pro residues" evidence="18">
    <location>
        <begin position="714"/>
        <end position="725"/>
    </location>
</feature>
<dbReference type="Gene3D" id="3.40.390.10">
    <property type="entry name" value="Collagenase (Catalytic Domain)"/>
    <property type="match status" value="1"/>
</dbReference>
<evidence type="ECO:0000259" key="21">
    <source>
        <dbReference type="PROSITE" id="PS50214"/>
    </source>
</evidence>
<evidence type="ECO:0000256" key="6">
    <source>
        <dbReference type="ARBA" id="ARBA00022656"/>
    </source>
</evidence>
<keyword evidence="20" id="KW-0732">Signal</keyword>
<evidence type="ECO:0000256" key="17">
    <source>
        <dbReference type="PROSITE-ProRule" id="PRU00276"/>
    </source>
</evidence>
<dbReference type="InterPro" id="IPR006586">
    <property type="entry name" value="ADAM_Cys-rich"/>
</dbReference>
<evidence type="ECO:0000256" key="15">
    <source>
        <dbReference type="ARBA" id="ARBA00023240"/>
    </source>
</evidence>
<evidence type="ECO:0000256" key="2">
    <source>
        <dbReference type="ARBA" id="ARBA00004613"/>
    </source>
</evidence>
<evidence type="ECO:0000256" key="5">
    <source>
        <dbReference type="ARBA" id="ARBA00022525"/>
    </source>
</evidence>
<feature type="chain" id="PRO_5004771907" evidence="20">
    <location>
        <begin position="26"/>
        <end position="748"/>
    </location>
</feature>
<comment type="caution">
    <text evidence="23">The sequence shown here is derived from an EMBL/GenBank/DDBJ whole genome shotgun (WGS) entry which is preliminary data.</text>
</comment>
<dbReference type="PANTHER" id="PTHR11905:SF19">
    <property type="entry name" value="DISINTEGRIN AND METALLOPROTEINASE DOMAIN-CONTAINING PROTEIN 19"/>
    <property type="match status" value="1"/>
</dbReference>
<dbReference type="InterPro" id="IPR034027">
    <property type="entry name" value="Reprolysin_adamalysin"/>
</dbReference>
<feature type="domain" description="Disintegrin" evidence="21">
    <location>
        <begin position="358"/>
        <end position="444"/>
    </location>
</feature>
<keyword evidence="15" id="KW-1199">Hemostasis impairing toxin</keyword>
<feature type="non-terminal residue" evidence="23">
    <location>
        <position position="1"/>
    </location>
</feature>
<evidence type="ECO:0000256" key="11">
    <source>
        <dbReference type="ARBA" id="ARBA00023049"/>
    </source>
</evidence>
<dbReference type="GO" id="GO:0046872">
    <property type="term" value="F:metal ion binding"/>
    <property type="evidence" value="ECO:0007669"/>
    <property type="project" value="UniProtKB-KW"/>
</dbReference>
<keyword evidence="13 16" id="KW-1015">Disulfide bond</keyword>
<evidence type="ECO:0000259" key="22">
    <source>
        <dbReference type="PROSITE" id="PS50215"/>
    </source>
</evidence>
<keyword evidence="10" id="KW-0862">Zinc</keyword>
<dbReference type="SMART" id="SM00608">
    <property type="entry name" value="ACR"/>
    <property type="match status" value="1"/>
</dbReference>
<evidence type="ECO:0000256" key="18">
    <source>
        <dbReference type="SAM" id="MobiDB-lite"/>
    </source>
</evidence>
<keyword evidence="23" id="KW-0401">Integrin</keyword>
<dbReference type="InterPro" id="IPR001762">
    <property type="entry name" value="Disintegrin_dom"/>
</dbReference>
<dbReference type="Proteomes" id="UP000018936">
    <property type="component" value="Unassembled WGS sequence"/>
</dbReference>
<dbReference type="SUPFAM" id="SSF55486">
    <property type="entry name" value="Metalloproteases ('zincins'), catalytic domain"/>
    <property type="match status" value="1"/>
</dbReference>
<keyword evidence="5" id="KW-0964">Secreted</keyword>
<dbReference type="InterPro" id="IPR036436">
    <property type="entry name" value="Disintegrin_dom_sf"/>
</dbReference>
<keyword evidence="6" id="KW-0800">Toxin</keyword>
<dbReference type="GO" id="GO:0004222">
    <property type="term" value="F:metalloendopeptidase activity"/>
    <property type="evidence" value="ECO:0007669"/>
    <property type="project" value="InterPro"/>
</dbReference>
<evidence type="ECO:0000256" key="9">
    <source>
        <dbReference type="ARBA" id="ARBA00022801"/>
    </source>
</evidence>
<dbReference type="GO" id="GO:0006509">
    <property type="term" value="P:membrane protein ectodomain proteolysis"/>
    <property type="evidence" value="ECO:0007669"/>
    <property type="project" value="TreeGrafter"/>
</dbReference>
<keyword evidence="14" id="KW-0325">Glycoprotein</keyword>
<comment type="caution">
    <text evidence="17">Lacks conserved residue(s) required for the propagation of feature annotation.</text>
</comment>
<dbReference type="EMBL" id="AZIM01002118">
    <property type="protein sequence ID" value="ETE64766.1"/>
    <property type="molecule type" value="Genomic_DNA"/>
</dbReference>
<evidence type="ECO:0000256" key="1">
    <source>
        <dbReference type="ARBA" id="ARBA00001947"/>
    </source>
</evidence>
<keyword evidence="24" id="KW-1185">Reference proteome</keyword>
<dbReference type="InterPro" id="IPR001590">
    <property type="entry name" value="Peptidase_M12B"/>
</dbReference>
<comment type="cofactor">
    <cofactor evidence="1">
        <name>Zn(2+)</name>
        <dbReference type="ChEBI" id="CHEBI:29105"/>
    </cofactor>
</comment>
<evidence type="ECO:0000256" key="12">
    <source>
        <dbReference type="ARBA" id="ARBA00023145"/>
    </source>
</evidence>
<evidence type="ECO:0000256" key="14">
    <source>
        <dbReference type="ARBA" id="ARBA00023180"/>
    </source>
</evidence>
<dbReference type="Pfam" id="PF00200">
    <property type="entry name" value="Disintegrin"/>
    <property type="match status" value="1"/>
</dbReference>
<dbReference type="GO" id="GO:0007229">
    <property type="term" value="P:integrin-mediated signaling pathway"/>
    <property type="evidence" value="ECO:0007669"/>
    <property type="project" value="UniProtKB-KW"/>
</dbReference>
<gene>
    <name evidence="23" type="primary">ADAM19</name>
    <name evidence="23" type="ORF">L345_09469</name>
</gene>
<sequence length="748" mass="83656">MPMLAEGGLAYCIGIILLCLREFAAEAPGWRAMRNSVTPQMPHEIIIPQWRADANSGNDKMHVQVNKVAEAARDKLEGERKDSEVARTPEKKYKDDEQKVGDLFAPDYTETHYTKTGTAQTICLNKTDNCFYHGRVRAIRESSVVLSTCRGLRGLIVISNNLSYVLEPLPDSQEHHFIYRSEHLKVPHGSCGSEHLESKVTDWLAELTGRTEPRYHRVKRDDQQSMKYVELLLVADYAEFQKNKHDLQATKNKLVEAANYVDKFYRSLNIRIALVGLEVWNDYNKCDISENPHSTLWSFLAWRRKLLIHKKHDNAQLITAPFPRVFNECNRKELERYLQSGGGMCLYNMPDTRTLYGGQRCGNGYLEEGEECDCGEAEECHNPCCNAANCTLKQGAECAHGTCCHKCKLVSPGTLCREQERTCDLPEYCSGKSPFCPANFYQMDGARPAPDLCFEKVNAAGDSYGNCGKDISGNYRKCDTRNAKCGKIQCQSSASKPLESNAVAIDTTIKLNGREIHCRGTHVYRNEEDEGDILDPGLVMTGTKCGDSHICNNNHNCHCFSRWAPPFCDKPGKGGSVDSGPMLEKSPIPIIIGVLVSILLLTLIGIGFCKWGAKLVPVKKTIFAPKKTQKSSTPPSIQKEVNGHANPAFKLKTPQGQRKITDIQNALPKSEVLYCEPPAELKRQGRPPPPAFPANYTKKSHFLEHDTEKHLPKRTPPSRPAPLPPNIMAQQNRAMRNPGAANPLKFRS</sequence>
<dbReference type="PROSITE" id="PS00427">
    <property type="entry name" value="DISINTEGRIN_1"/>
    <property type="match status" value="1"/>
</dbReference>
<dbReference type="OrthoDB" id="5951731at2759"/>
<dbReference type="GO" id="GO:0090729">
    <property type="term" value="F:toxin activity"/>
    <property type="evidence" value="ECO:0007669"/>
    <property type="project" value="UniProtKB-KW"/>
</dbReference>
<protein>
    <submittedName>
        <fullName evidence="23">Disintegrin and metalloproteinase domain-containing protein 19</fullName>
    </submittedName>
</protein>
<evidence type="ECO:0000256" key="7">
    <source>
        <dbReference type="ARBA" id="ARBA00022670"/>
    </source>
</evidence>
<keyword evidence="9" id="KW-0378">Hydrolase</keyword>
<dbReference type="GO" id="GO:0005576">
    <property type="term" value="C:extracellular region"/>
    <property type="evidence" value="ECO:0007669"/>
    <property type="project" value="UniProtKB-SubCell"/>
</dbReference>
<feature type="region of interest" description="Disordered" evidence="18">
    <location>
        <begin position="72"/>
        <end position="92"/>
    </location>
</feature>
<evidence type="ECO:0000313" key="24">
    <source>
        <dbReference type="Proteomes" id="UP000018936"/>
    </source>
</evidence>
<evidence type="ECO:0000313" key="23">
    <source>
        <dbReference type="EMBL" id="ETE64766.1"/>
    </source>
</evidence>
<evidence type="ECO:0000256" key="8">
    <source>
        <dbReference type="ARBA" id="ARBA00022723"/>
    </source>
</evidence>
<proteinExistence type="inferred from homology"/>
<feature type="compositionally biased region" description="Basic and acidic residues" evidence="18">
    <location>
        <begin position="701"/>
        <end position="710"/>
    </location>
</feature>
<dbReference type="InterPro" id="IPR024079">
    <property type="entry name" value="MetalloPept_cat_dom_sf"/>
</dbReference>
<evidence type="ECO:0000256" key="4">
    <source>
        <dbReference type="ARBA" id="ARBA00011245"/>
    </source>
</evidence>
<keyword evidence="7" id="KW-0645">Protease</keyword>
<keyword evidence="19" id="KW-0472">Membrane</keyword>
<evidence type="ECO:0000256" key="10">
    <source>
        <dbReference type="ARBA" id="ARBA00022833"/>
    </source>
</evidence>
<accession>V8NS25</accession>
<dbReference type="PRINTS" id="PR00289">
    <property type="entry name" value="DISINTEGRIN"/>
</dbReference>
<evidence type="ECO:0000256" key="16">
    <source>
        <dbReference type="PROSITE-ProRule" id="PRU00068"/>
    </source>
</evidence>
<dbReference type="FunFam" id="4.10.70.10:FF:000001">
    <property type="entry name" value="Disintegrin and metalloproteinase domain-containing protein 22"/>
    <property type="match status" value="1"/>
</dbReference>
<evidence type="ECO:0000256" key="13">
    <source>
        <dbReference type="ARBA" id="ARBA00023157"/>
    </source>
</evidence>
<evidence type="ECO:0000256" key="3">
    <source>
        <dbReference type="ARBA" id="ARBA00005401"/>
    </source>
</evidence>
<comment type="subunit">
    <text evidence="4">Monomer.</text>
</comment>
<feature type="region of interest" description="Disordered" evidence="18">
    <location>
        <begin position="680"/>
        <end position="748"/>
    </location>
</feature>